<keyword evidence="1" id="KW-0732">Signal</keyword>
<dbReference type="EMBL" id="JAQIZT010000018">
    <property type="protein sequence ID" value="KAJ6957239.1"/>
    <property type="molecule type" value="Genomic_DNA"/>
</dbReference>
<evidence type="ECO:0000256" key="1">
    <source>
        <dbReference type="SAM" id="SignalP"/>
    </source>
</evidence>
<protein>
    <submittedName>
        <fullName evidence="2">Uncharacterized protein</fullName>
    </submittedName>
</protein>
<name>A0AAD6LBK0_9ROSI</name>
<keyword evidence="3" id="KW-1185">Reference proteome</keyword>
<comment type="caution">
    <text evidence="2">The sequence shown here is derived from an EMBL/GenBank/DDBJ whole genome shotgun (WGS) entry which is preliminary data.</text>
</comment>
<gene>
    <name evidence="2" type="ORF">NC653_039234</name>
</gene>
<reference evidence="2 3" key="1">
    <citation type="journal article" date="2023" name="Mol. Ecol. Resour.">
        <title>Chromosome-level genome assembly of a triploid poplar Populus alba 'Berolinensis'.</title>
        <authorList>
            <person name="Chen S."/>
            <person name="Yu Y."/>
            <person name="Wang X."/>
            <person name="Wang S."/>
            <person name="Zhang T."/>
            <person name="Zhou Y."/>
            <person name="He R."/>
            <person name="Meng N."/>
            <person name="Wang Y."/>
            <person name="Liu W."/>
            <person name="Liu Z."/>
            <person name="Liu J."/>
            <person name="Guo Q."/>
            <person name="Huang H."/>
            <person name="Sederoff R.R."/>
            <person name="Wang G."/>
            <person name="Qu G."/>
            <person name="Chen S."/>
        </authorList>
    </citation>
    <scope>NUCLEOTIDE SEQUENCE [LARGE SCALE GENOMIC DNA]</scope>
    <source>
        <strain evidence="2">SC-2020</strain>
    </source>
</reference>
<feature type="signal peptide" evidence="1">
    <location>
        <begin position="1"/>
        <end position="24"/>
    </location>
</feature>
<evidence type="ECO:0000313" key="3">
    <source>
        <dbReference type="Proteomes" id="UP001164929"/>
    </source>
</evidence>
<accession>A0AAD6LBK0</accession>
<sequence>MQKASLKPVLLLILLVLTSSTVAGRSVEAAKCVRDIDCSFQCPSGRGVCVDKTHECFCLPREETQVEMESTTACAHDGGCN</sequence>
<dbReference type="AlphaFoldDB" id="A0AAD6LBK0"/>
<dbReference type="Proteomes" id="UP001164929">
    <property type="component" value="Chromosome 18"/>
</dbReference>
<feature type="chain" id="PRO_5042105347" evidence="1">
    <location>
        <begin position="25"/>
        <end position="81"/>
    </location>
</feature>
<proteinExistence type="predicted"/>
<organism evidence="2 3">
    <name type="scientific">Populus alba x Populus x berolinensis</name>
    <dbReference type="NCBI Taxonomy" id="444605"/>
    <lineage>
        <taxon>Eukaryota</taxon>
        <taxon>Viridiplantae</taxon>
        <taxon>Streptophyta</taxon>
        <taxon>Embryophyta</taxon>
        <taxon>Tracheophyta</taxon>
        <taxon>Spermatophyta</taxon>
        <taxon>Magnoliopsida</taxon>
        <taxon>eudicotyledons</taxon>
        <taxon>Gunneridae</taxon>
        <taxon>Pentapetalae</taxon>
        <taxon>rosids</taxon>
        <taxon>fabids</taxon>
        <taxon>Malpighiales</taxon>
        <taxon>Salicaceae</taxon>
        <taxon>Saliceae</taxon>
        <taxon>Populus</taxon>
    </lineage>
</organism>
<evidence type="ECO:0000313" key="2">
    <source>
        <dbReference type="EMBL" id="KAJ6957239.1"/>
    </source>
</evidence>